<proteinExistence type="inferred from homology"/>
<dbReference type="InterPro" id="IPR036430">
    <property type="entry name" value="RNase_T2-like_sf"/>
</dbReference>
<reference evidence="4" key="1">
    <citation type="submission" date="2022-08" db="EMBL/GenBank/DDBJ databases">
        <title>Novel sulphate-reducing endosymbionts in the free-living metamonad Anaeramoeba.</title>
        <authorList>
            <person name="Jerlstrom-Hultqvist J."/>
            <person name="Cepicka I."/>
            <person name="Gallot-Lavallee L."/>
            <person name="Salas-Leiva D."/>
            <person name="Curtis B.A."/>
            <person name="Zahonova K."/>
            <person name="Pipaliya S."/>
            <person name="Dacks J."/>
            <person name="Roger A.J."/>
        </authorList>
    </citation>
    <scope>NUCLEOTIDE SEQUENCE</scope>
    <source>
        <strain evidence="4">Busselton2</strain>
    </source>
</reference>
<dbReference type="GO" id="GO:0005576">
    <property type="term" value="C:extracellular region"/>
    <property type="evidence" value="ECO:0007669"/>
    <property type="project" value="TreeGrafter"/>
</dbReference>
<dbReference type="PANTHER" id="PTHR11240">
    <property type="entry name" value="RIBONUCLEASE T2"/>
    <property type="match status" value="1"/>
</dbReference>
<evidence type="ECO:0000256" key="3">
    <source>
        <dbReference type="SAM" id="SignalP"/>
    </source>
</evidence>
<dbReference type="GO" id="GO:0033897">
    <property type="term" value="F:ribonuclease T2 activity"/>
    <property type="evidence" value="ECO:0007669"/>
    <property type="project" value="InterPro"/>
</dbReference>
<keyword evidence="3" id="KW-0732">Signal</keyword>
<gene>
    <name evidence="4" type="ORF">M0812_18092</name>
</gene>
<evidence type="ECO:0000313" key="4">
    <source>
        <dbReference type="EMBL" id="KAJ3436048.1"/>
    </source>
</evidence>
<dbReference type="GO" id="GO:0003723">
    <property type="term" value="F:RNA binding"/>
    <property type="evidence" value="ECO:0007669"/>
    <property type="project" value="InterPro"/>
</dbReference>
<dbReference type="AlphaFoldDB" id="A0AAV7Z2E6"/>
<dbReference type="GO" id="GO:0006401">
    <property type="term" value="P:RNA catabolic process"/>
    <property type="evidence" value="ECO:0007669"/>
    <property type="project" value="TreeGrafter"/>
</dbReference>
<dbReference type="EMBL" id="JANTQA010000036">
    <property type="protein sequence ID" value="KAJ3436048.1"/>
    <property type="molecule type" value="Genomic_DNA"/>
</dbReference>
<accession>A0AAV7Z2E6</accession>
<comment type="caution">
    <text evidence="4">The sequence shown here is derived from an EMBL/GenBank/DDBJ whole genome shotgun (WGS) entry which is preliminary data.</text>
</comment>
<sequence length="233" mass="27680">MFNFNKTLFVFLTLFTLLFFCKCEDQYQEIYVRFQWPYTDCIFHECPDFPDSLNYFIIHGIVTRNGSTPVKYCTTKEFNVTKIESIYYQLKAFSGDPYYFNAPEDLWKKFYEEYGTCLTDYLPTELDYFQKTLDIRNTYFIESWLRKAGIVPSDTHPYTYDQYKSTIESHIGKKVAVQCGSKPINGKIFMHVIGICYDDDFNPKDCSPETIEYEARDCSDLDHMYFFKTNPTL</sequence>
<evidence type="ECO:0000256" key="2">
    <source>
        <dbReference type="RuleBase" id="RU004328"/>
    </source>
</evidence>
<dbReference type="Proteomes" id="UP001146793">
    <property type="component" value="Unassembled WGS sequence"/>
</dbReference>
<dbReference type="Pfam" id="PF00445">
    <property type="entry name" value="Ribonuclease_T2"/>
    <property type="match status" value="1"/>
</dbReference>
<dbReference type="Gene3D" id="3.90.730.10">
    <property type="entry name" value="Ribonuclease T2-like"/>
    <property type="match status" value="1"/>
</dbReference>
<dbReference type="PANTHER" id="PTHR11240:SF22">
    <property type="entry name" value="RIBONUCLEASE T2"/>
    <property type="match status" value="1"/>
</dbReference>
<dbReference type="SUPFAM" id="SSF55895">
    <property type="entry name" value="Ribonuclease Rh-like"/>
    <property type="match status" value="1"/>
</dbReference>
<organism evidence="4 5">
    <name type="scientific">Anaeramoeba flamelloides</name>
    <dbReference type="NCBI Taxonomy" id="1746091"/>
    <lineage>
        <taxon>Eukaryota</taxon>
        <taxon>Metamonada</taxon>
        <taxon>Anaeramoebidae</taxon>
        <taxon>Anaeramoeba</taxon>
    </lineage>
</organism>
<protein>
    <submittedName>
        <fullName evidence="4">Ribonuclease t2</fullName>
    </submittedName>
</protein>
<name>A0AAV7Z2E6_9EUKA</name>
<feature type="chain" id="PRO_5043888447" evidence="3">
    <location>
        <begin position="24"/>
        <end position="233"/>
    </location>
</feature>
<evidence type="ECO:0000256" key="1">
    <source>
        <dbReference type="ARBA" id="ARBA00007469"/>
    </source>
</evidence>
<dbReference type="InterPro" id="IPR001568">
    <property type="entry name" value="RNase_T2-like"/>
</dbReference>
<feature type="signal peptide" evidence="3">
    <location>
        <begin position="1"/>
        <end position="23"/>
    </location>
</feature>
<evidence type="ECO:0000313" key="5">
    <source>
        <dbReference type="Proteomes" id="UP001146793"/>
    </source>
</evidence>
<comment type="similarity">
    <text evidence="1 2">Belongs to the RNase T2 family.</text>
</comment>